<feature type="compositionally biased region" description="Polar residues" evidence="1">
    <location>
        <begin position="34"/>
        <end position="51"/>
    </location>
</feature>
<dbReference type="Pfam" id="PF14021">
    <property type="entry name" value="TNT"/>
    <property type="match status" value="1"/>
</dbReference>
<gene>
    <name evidence="3" type="ORF">GWR20_19380</name>
</gene>
<dbReference type="Proteomes" id="UP000466523">
    <property type="component" value="Unassembled WGS sequence"/>
</dbReference>
<feature type="domain" description="TNT" evidence="2">
    <location>
        <begin position="129"/>
        <end position="226"/>
    </location>
</feature>
<accession>A0A7K3LGM6</accession>
<proteinExistence type="predicted"/>
<reference evidence="3 4" key="1">
    <citation type="submission" date="2020-01" db="EMBL/GenBank/DDBJ databases">
        <authorList>
            <person name="Sanchez-Estrada R."/>
            <person name="Gonzalez-Y-Merchand J.A."/>
            <person name="Rivera-Gutierrez S."/>
        </authorList>
    </citation>
    <scope>NUCLEOTIDE SEQUENCE [LARGE SCALE GENOMIC DNA]</scope>
    <source>
        <strain evidence="3 4">CST 7247</strain>
    </source>
</reference>
<organism evidence="3 4">
    <name type="scientific">Mycolicibacter kumamotonensis</name>
    <dbReference type="NCBI Taxonomy" id="354243"/>
    <lineage>
        <taxon>Bacteria</taxon>
        <taxon>Bacillati</taxon>
        <taxon>Actinomycetota</taxon>
        <taxon>Actinomycetes</taxon>
        <taxon>Mycobacteriales</taxon>
        <taxon>Mycobacteriaceae</taxon>
        <taxon>Mycolicibacter</taxon>
    </lineage>
</organism>
<evidence type="ECO:0000256" key="1">
    <source>
        <dbReference type="SAM" id="MobiDB-lite"/>
    </source>
</evidence>
<dbReference type="InterPro" id="IPR025331">
    <property type="entry name" value="TNT"/>
</dbReference>
<comment type="caution">
    <text evidence="3">The sequence shown here is derived from an EMBL/GenBank/DDBJ whole genome shotgun (WGS) entry which is preliminary data.</text>
</comment>
<feature type="region of interest" description="Disordered" evidence="1">
    <location>
        <begin position="28"/>
        <end position="89"/>
    </location>
</feature>
<evidence type="ECO:0000313" key="4">
    <source>
        <dbReference type="Proteomes" id="UP000466523"/>
    </source>
</evidence>
<name>A0A7K3LGM6_9MYCO</name>
<evidence type="ECO:0000259" key="2">
    <source>
        <dbReference type="Pfam" id="PF14021"/>
    </source>
</evidence>
<dbReference type="RefSeq" id="WP_162113003.1">
    <property type="nucleotide sequence ID" value="NZ_JAACYR010000085.1"/>
</dbReference>
<protein>
    <submittedName>
        <fullName evidence="3">TNT domain-containing protein</fullName>
    </submittedName>
</protein>
<dbReference type="GO" id="GO:0050135">
    <property type="term" value="F:NADP+ nucleosidase activity"/>
    <property type="evidence" value="ECO:0007669"/>
    <property type="project" value="InterPro"/>
</dbReference>
<evidence type="ECO:0000313" key="3">
    <source>
        <dbReference type="EMBL" id="NDJ91280.1"/>
    </source>
</evidence>
<sequence length="227" mass="24112">LSADNVLPRAITQAEIRAQAAADDLAIHHPSGHTPVTTTGGDHTPPLTTADHSPPVLAHDHVPPSGPHVPAPAAEAHPLPPDSPLFDGYHPVEPGPQFTDSAGHLIYPDDTLPSKPYAIPGTVIPDAHLPAGTERGRFGYPGGGYLAPQGTPFAQLSLPPGSATKPYYTYVVNDAAALPPGWHIEQSRAAQWFHQPGGGTQYRILDEYGKNGSVEELVRWGFLRRVN</sequence>
<dbReference type="AlphaFoldDB" id="A0A7K3LGM6"/>
<feature type="non-terminal residue" evidence="3">
    <location>
        <position position="1"/>
    </location>
</feature>
<dbReference type="EMBL" id="JAACYR010000085">
    <property type="protein sequence ID" value="NDJ91280.1"/>
    <property type="molecule type" value="Genomic_DNA"/>
</dbReference>